<name>A0A238ZGI9_9ACTN</name>
<evidence type="ECO:0000313" key="2">
    <source>
        <dbReference type="Proteomes" id="UP000198415"/>
    </source>
</evidence>
<dbReference type="Proteomes" id="UP000198415">
    <property type="component" value="Unassembled WGS sequence"/>
</dbReference>
<organism evidence="1 2">
    <name type="scientific">Actinoplanes regularis</name>
    <dbReference type="NCBI Taxonomy" id="52697"/>
    <lineage>
        <taxon>Bacteria</taxon>
        <taxon>Bacillati</taxon>
        <taxon>Actinomycetota</taxon>
        <taxon>Actinomycetes</taxon>
        <taxon>Micromonosporales</taxon>
        <taxon>Micromonosporaceae</taxon>
        <taxon>Actinoplanes</taxon>
    </lineage>
</organism>
<dbReference type="EMBL" id="FZNR01000006">
    <property type="protein sequence ID" value="SNR82595.1"/>
    <property type="molecule type" value="Genomic_DNA"/>
</dbReference>
<keyword evidence="2" id="KW-1185">Reference proteome</keyword>
<dbReference type="RefSeq" id="WP_089294243.1">
    <property type="nucleotide sequence ID" value="NZ_BOMU01000056.1"/>
</dbReference>
<reference evidence="1 2" key="1">
    <citation type="submission" date="2017-06" db="EMBL/GenBank/DDBJ databases">
        <authorList>
            <person name="Kim H.J."/>
            <person name="Triplett B.A."/>
        </authorList>
    </citation>
    <scope>NUCLEOTIDE SEQUENCE [LARGE SCALE GENOMIC DNA]</scope>
    <source>
        <strain evidence="1 2">DSM 43151</strain>
    </source>
</reference>
<sequence>MTIVGTLIVEGPPRSLTNFAGSVPISVDGSVKGQVRSGRRLSLALPPGSHSIQAGGGPALPVRLGPGLVTRVRVERDGAGRAHLVEVGPLS</sequence>
<gene>
    <name evidence="1" type="ORF">SAMN06264365_10618</name>
</gene>
<evidence type="ECO:0008006" key="3">
    <source>
        <dbReference type="Google" id="ProtNLM"/>
    </source>
</evidence>
<dbReference type="AlphaFoldDB" id="A0A238ZGI9"/>
<evidence type="ECO:0000313" key="1">
    <source>
        <dbReference type="EMBL" id="SNR82595.1"/>
    </source>
</evidence>
<dbReference type="OrthoDB" id="5194128at2"/>
<proteinExistence type="predicted"/>
<protein>
    <recommendedName>
        <fullName evidence="3">PEGA domain-containing protein</fullName>
    </recommendedName>
</protein>
<accession>A0A238ZGI9</accession>